<name>A0A5N7DHK3_9EURO</name>
<evidence type="ECO:0000313" key="1">
    <source>
        <dbReference type="EMBL" id="KAE8405921.1"/>
    </source>
</evidence>
<dbReference type="Proteomes" id="UP000325579">
    <property type="component" value="Unassembled WGS sequence"/>
</dbReference>
<dbReference type="EMBL" id="ML736757">
    <property type="protein sequence ID" value="KAE8405921.1"/>
    <property type="molecule type" value="Genomic_DNA"/>
</dbReference>
<accession>A0A5N7DHK3</accession>
<protein>
    <submittedName>
        <fullName evidence="1">Uncharacterized protein</fullName>
    </submittedName>
</protein>
<dbReference type="AlphaFoldDB" id="A0A5N7DHK3"/>
<proteinExistence type="predicted"/>
<dbReference type="RefSeq" id="XP_031943240.1">
    <property type="nucleotide sequence ID" value="XM_032086821.1"/>
</dbReference>
<evidence type="ECO:0000313" key="2">
    <source>
        <dbReference type="Proteomes" id="UP000325579"/>
    </source>
</evidence>
<gene>
    <name evidence="1" type="ORF">BDV37DRAFT_281469</name>
</gene>
<reference evidence="1 2" key="1">
    <citation type="submission" date="2019-04" db="EMBL/GenBank/DDBJ databases">
        <authorList>
            <consortium name="DOE Joint Genome Institute"/>
            <person name="Mondo S."/>
            <person name="Kjaerbolling I."/>
            <person name="Vesth T."/>
            <person name="Frisvad J.C."/>
            <person name="Nybo J.L."/>
            <person name="Theobald S."/>
            <person name="Kildgaard S."/>
            <person name="Isbrandt T."/>
            <person name="Kuo A."/>
            <person name="Sato A."/>
            <person name="Lyhne E.K."/>
            <person name="Kogle M.E."/>
            <person name="Wiebenga A."/>
            <person name="Kun R.S."/>
            <person name="Lubbers R.J."/>
            <person name="Makela M.R."/>
            <person name="Barry K."/>
            <person name="Chovatia M."/>
            <person name="Clum A."/>
            <person name="Daum C."/>
            <person name="Haridas S."/>
            <person name="He G."/>
            <person name="LaButti K."/>
            <person name="Lipzen A."/>
            <person name="Riley R."/>
            <person name="Salamov A."/>
            <person name="Simmons B.A."/>
            <person name="Magnuson J.K."/>
            <person name="Henrissat B."/>
            <person name="Mortensen U.H."/>
            <person name="Larsen T.O."/>
            <person name="Devries R.P."/>
            <person name="Grigoriev I.V."/>
            <person name="Machida M."/>
            <person name="Baker S.E."/>
            <person name="Andersen M.R."/>
            <person name="Cantor M.N."/>
            <person name="Hua S.X."/>
        </authorList>
    </citation>
    <scope>NUCLEOTIDE SEQUENCE [LARGE SCALE GENOMIC DNA]</scope>
    <source>
        <strain evidence="1 2">CBS 119388</strain>
    </source>
</reference>
<dbReference type="OrthoDB" id="4501789at2759"/>
<dbReference type="GeneID" id="43671512"/>
<keyword evidence="2" id="KW-1185">Reference proteome</keyword>
<organism evidence="1 2">
    <name type="scientific">Aspergillus pseudonomiae</name>
    <dbReference type="NCBI Taxonomy" id="1506151"/>
    <lineage>
        <taxon>Eukaryota</taxon>
        <taxon>Fungi</taxon>
        <taxon>Dikarya</taxon>
        <taxon>Ascomycota</taxon>
        <taxon>Pezizomycotina</taxon>
        <taxon>Eurotiomycetes</taxon>
        <taxon>Eurotiomycetidae</taxon>
        <taxon>Eurotiales</taxon>
        <taxon>Aspergillaceae</taxon>
        <taxon>Aspergillus</taxon>
        <taxon>Aspergillus subgen. Circumdati</taxon>
    </lineage>
</organism>
<sequence>MPSRNPLKKLEEVLKKIKTALESQRGPPRGTSVGELEYEVIALPLKGWLLKAQAITGFAVDDSPKHDIITNHYENGETVLHLPLLQGDSGTNNTEGSNLQKRFDNPGFKIAFTTRERSKLTQAHQKSMALAGAATWAVYADNANHKMDDFIGFAETEHAANFYYRIIPEIKGFGTNYETVDICGGMALYL</sequence>